<dbReference type="Gene3D" id="2.60.120.820">
    <property type="entry name" value="PHR domain"/>
    <property type="match status" value="1"/>
</dbReference>
<name>A0AAU9JF52_9CILI</name>
<dbReference type="PROSITE" id="PS50003">
    <property type="entry name" value="PH_DOMAIN"/>
    <property type="match status" value="1"/>
</dbReference>
<organism evidence="2 3">
    <name type="scientific">Blepharisma stoltei</name>
    <dbReference type="NCBI Taxonomy" id="1481888"/>
    <lineage>
        <taxon>Eukaryota</taxon>
        <taxon>Sar</taxon>
        <taxon>Alveolata</taxon>
        <taxon>Ciliophora</taxon>
        <taxon>Postciliodesmatophora</taxon>
        <taxon>Heterotrichea</taxon>
        <taxon>Heterotrichida</taxon>
        <taxon>Blepharismidae</taxon>
        <taxon>Blepharisma</taxon>
    </lineage>
</organism>
<dbReference type="InterPro" id="IPR001849">
    <property type="entry name" value="PH_domain"/>
</dbReference>
<feature type="domain" description="PH" evidence="1">
    <location>
        <begin position="4"/>
        <end position="101"/>
    </location>
</feature>
<keyword evidence="3" id="KW-1185">Reference proteome</keyword>
<dbReference type="AlphaFoldDB" id="A0AAU9JF52"/>
<dbReference type="Proteomes" id="UP001162131">
    <property type="component" value="Unassembled WGS sequence"/>
</dbReference>
<dbReference type="PANTHER" id="PTHR12752:SF9">
    <property type="entry name" value="KRAMER, ISOFORM I"/>
    <property type="match status" value="1"/>
</dbReference>
<evidence type="ECO:0000313" key="3">
    <source>
        <dbReference type="Proteomes" id="UP001162131"/>
    </source>
</evidence>
<gene>
    <name evidence="2" type="ORF">BSTOLATCC_MIC31826</name>
</gene>
<dbReference type="EMBL" id="CAJZBQ010000032">
    <property type="protein sequence ID" value="CAG9322709.1"/>
    <property type="molecule type" value="Genomic_DNA"/>
</dbReference>
<accession>A0AAU9JF52</accession>
<protein>
    <recommendedName>
        <fullName evidence="1">PH domain-containing protein</fullName>
    </recommendedName>
</protein>
<comment type="caution">
    <text evidence="2">The sequence shown here is derived from an EMBL/GenBank/DDBJ whole genome shotgun (WGS) entry which is preliminary data.</text>
</comment>
<dbReference type="Gene3D" id="2.30.29.30">
    <property type="entry name" value="Pleckstrin-homology domain (PH domain)/Phosphotyrosine-binding domain (PTB)"/>
    <property type="match status" value="1"/>
</dbReference>
<evidence type="ECO:0000259" key="1">
    <source>
        <dbReference type="PROSITE" id="PS50003"/>
    </source>
</evidence>
<dbReference type="Pfam" id="PF08005">
    <property type="entry name" value="PHR"/>
    <property type="match status" value="1"/>
</dbReference>
<dbReference type="SUPFAM" id="SSF50729">
    <property type="entry name" value="PH domain-like"/>
    <property type="match status" value="1"/>
</dbReference>
<evidence type="ECO:0000313" key="2">
    <source>
        <dbReference type="EMBL" id="CAG9322709.1"/>
    </source>
</evidence>
<dbReference type="InterPro" id="IPR011993">
    <property type="entry name" value="PH-like_dom_sf"/>
</dbReference>
<dbReference type="InterPro" id="IPR038648">
    <property type="entry name" value="PHR_sf"/>
</dbReference>
<dbReference type="InterPro" id="IPR012983">
    <property type="entry name" value="PHR"/>
</dbReference>
<dbReference type="FunFam" id="2.30.29.30:FF:000286">
    <property type="entry name" value="PH-protein kinase domain containing protein"/>
    <property type="match status" value="1"/>
</dbReference>
<reference evidence="2" key="1">
    <citation type="submission" date="2021-09" db="EMBL/GenBank/DDBJ databases">
        <authorList>
            <consortium name="AG Swart"/>
            <person name="Singh M."/>
            <person name="Singh A."/>
            <person name="Seah K."/>
            <person name="Emmerich C."/>
        </authorList>
    </citation>
    <scope>NUCLEOTIDE SEQUENCE</scope>
    <source>
        <strain evidence="2">ATCC30299</strain>
    </source>
</reference>
<dbReference type="Pfam" id="PF00169">
    <property type="entry name" value="PH"/>
    <property type="match status" value="1"/>
</dbReference>
<dbReference type="SMART" id="SM00233">
    <property type="entry name" value="PH"/>
    <property type="match status" value="1"/>
</dbReference>
<sequence>MEGNEIKSGWVEKRSQYLKTWRQRWLVLSPLVLQTYKNPADQDHSTMSIELSTIDEAVPCEFEMAKDHCFRITVQDARYFIAADSDKEMCSWLNMINHARHVHSPPLFAINCMQEKKATSEVCLISTFSKIKELLQDREEEIVSELEESQSSYIHKVEQELVDITKRLEIEDESYKNFQMIYQRDDSLINKIRKIQAGRRDSLRFGEFDSLNCSTLNVSIQEELLRNLINFSTKVSLVNPLEVSVRRTNITRALKWRYTGERIDTLTFMASSDVKLTGVGLCTPYKQGGVVTVKDFQVLKGKSTNSTPVYKNPSKVRITYAPETSVSKVPIIGGLKIKKLTWYSVIFCIEGDHTYKCVDCSQKVAGPGEVEWEFANTTFHQSHQNNRCDTVCGPIADFYYMQLQRSDM</sequence>
<proteinExistence type="predicted"/>
<dbReference type="PANTHER" id="PTHR12752">
    <property type="entry name" value="PHOSPHOINOSITOL 3-PHOSPHATE-BINDING PROTEIN"/>
    <property type="match status" value="1"/>
</dbReference>